<protein>
    <recommendedName>
        <fullName evidence="1">UPF0210 protein BAQU_0704</fullName>
    </recommendedName>
</protein>
<evidence type="ECO:0000256" key="1">
    <source>
        <dbReference type="HAMAP-Rule" id="MF_01221"/>
    </source>
</evidence>
<accession>A0A261G862</accession>
<dbReference type="SUPFAM" id="SSF51998">
    <property type="entry name" value="PFL-like glycyl radical enzymes"/>
    <property type="match status" value="1"/>
</dbReference>
<organism evidence="2 3">
    <name type="scientific">Bifidobacterium aquikefiri</name>
    <dbReference type="NCBI Taxonomy" id="1653207"/>
    <lineage>
        <taxon>Bacteria</taxon>
        <taxon>Bacillati</taxon>
        <taxon>Actinomycetota</taxon>
        <taxon>Actinomycetes</taxon>
        <taxon>Bifidobacteriales</taxon>
        <taxon>Bifidobacteriaceae</taxon>
        <taxon>Bifidobacterium</taxon>
    </lineage>
</organism>
<proteinExistence type="inferred from homology"/>
<dbReference type="AlphaFoldDB" id="A0A261G862"/>
<comment type="similarity">
    <text evidence="1">Belongs to the UPF0210 family.</text>
</comment>
<keyword evidence="3" id="KW-1185">Reference proteome</keyword>
<dbReference type="PANTHER" id="PTHR37560">
    <property type="entry name" value="UPF0210 PROTEIN SPR0218"/>
    <property type="match status" value="1"/>
</dbReference>
<comment type="caution">
    <text evidence="2">The sequence shown here is derived from an EMBL/GenBank/DDBJ whole genome shotgun (WGS) entry which is preliminary data.</text>
</comment>
<evidence type="ECO:0000313" key="3">
    <source>
        <dbReference type="Proteomes" id="UP000216451"/>
    </source>
</evidence>
<dbReference type="RefSeq" id="WP_094692828.1">
    <property type="nucleotide sequence ID" value="NZ_JBDNSG010000016.1"/>
</dbReference>
<reference evidence="2 3" key="1">
    <citation type="journal article" date="2017" name="BMC Genomics">
        <title>Comparative genomic and phylogenomic analyses of the Bifidobacteriaceae family.</title>
        <authorList>
            <person name="Lugli G.A."/>
            <person name="Milani C."/>
            <person name="Turroni F."/>
            <person name="Duranti S."/>
            <person name="Mancabelli L."/>
            <person name="Mangifesta M."/>
            <person name="Ferrario C."/>
            <person name="Modesto M."/>
            <person name="Mattarelli P."/>
            <person name="Jiri K."/>
            <person name="van Sinderen D."/>
            <person name="Ventura M."/>
        </authorList>
    </citation>
    <scope>NUCLEOTIDE SEQUENCE [LARGE SCALE GENOMIC DNA]</scope>
    <source>
        <strain evidence="2 3">LMG 28769</strain>
    </source>
</reference>
<gene>
    <name evidence="2" type="ORF">BAQU_0704</name>
</gene>
<dbReference type="NCBIfam" id="NF003700">
    <property type="entry name" value="PRK05313.1"/>
    <property type="match status" value="1"/>
</dbReference>
<comment type="subunit">
    <text evidence="1">Homodimer.</text>
</comment>
<dbReference type="InterPro" id="IPR007841">
    <property type="entry name" value="UPF0210"/>
</dbReference>
<dbReference type="CDD" id="cd08025">
    <property type="entry name" value="RNR_PFL_like_DUF711"/>
    <property type="match status" value="1"/>
</dbReference>
<dbReference type="GeneID" id="98295374"/>
<dbReference type="Pfam" id="PF05167">
    <property type="entry name" value="DUF711"/>
    <property type="match status" value="1"/>
</dbReference>
<dbReference type="Gene3D" id="3.20.70.20">
    <property type="match status" value="1"/>
</dbReference>
<sequence>MLNIMEVHETNQMIEQEKLDVRTITMGISLLDCATDDLDALCERIYGKIYNHAKDLVATGKQIEREFGIPIVNKRISITPISLVAASACKKPEDFVQIAHTLDDVAHRVGVNFLGGFSALVSKSMTPAERMLIESLPQALAETERVCASVNVGSTKTGIDMNAVALMGRIVRQVSEATADTDSSGNSKLVIFCNAPDDNPFMAGAFHGVTEGDAVINVGVSGPGVVSKALDSARGKDFEFLCETIKRTAFKITRVGQLVAQEASRRLNVPFGIIDLSLAPTPAVGDSVGEILEKIGLEQVGGPGTTAALAMLNDQVKKGGIMASSYVGGLSGAFIPVSEDKNMIDAAQSGCLTIEKLEAMTCVCSVGLDMIAIPGETTPATISGIIADEAAIGMINQKTTAVRVIPVIGKGVGEMAEFGGLLGRAPIMPVNQHSCEEFVARGGRIPAPIHSFKN</sequence>
<dbReference type="EMBL" id="MWXA01000004">
    <property type="protein sequence ID" value="OZG67612.1"/>
    <property type="molecule type" value="Genomic_DNA"/>
</dbReference>
<evidence type="ECO:0000313" key="2">
    <source>
        <dbReference type="EMBL" id="OZG67612.1"/>
    </source>
</evidence>
<name>A0A261G862_9BIFI</name>
<dbReference type="OrthoDB" id="9763001at2"/>
<dbReference type="Proteomes" id="UP000216451">
    <property type="component" value="Unassembled WGS sequence"/>
</dbReference>
<dbReference type="PANTHER" id="PTHR37560:SF1">
    <property type="entry name" value="UPF0210 PROTEIN MJ1665"/>
    <property type="match status" value="1"/>
</dbReference>
<dbReference type="HAMAP" id="MF_01221">
    <property type="entry name" value="UPF0210"/>
    <property type="match status" value="1"/>
</dbReference>